<dbReference type="InterPro" id="IPR050767">
    <property type="entry name" value="Sel1_AlgK"/>
</dbReference>
<organism evidence="2 3">
    <name type="scientific">Tritrichomonas musculus</name>
    <dbReference type="NCBI Taxonomy" id="1915356"/>
    <lineage>
        <taxon>Eukaryota</taxon>
        <taxon>Metamonada</taxon>
        <taxon>Parabasalia</taxon>
        <taxon>Tritrichomonadida</taxon>
        <taxon>Tritrichomonadidae</taxon>
        <taxon>Tritrichomonas</taxon>
    </lineage>
</organism>
<dbReference type="InterPro" id="IPR011990">
    <property type="entry name" value="TPR-like_helical_dom_sf"/>
</dbReference>
<dbReference type="InterPro" id="IPR006597">
    <property type="entry name" value="Sel1-like"/>
</dbReference>
<dbReference type="Proteomes" id="UP001470230">
    <property type="component" value="Unassembled WGS sequence"/>
</dbReference>
<dbReference type="PANTHER" id="PTHR11102">
    <property type="entry name" value="SEL-1-LIKE PROTEIN"/>
    <property type="match status" value="1"/>
</dbReference>
<evidence type="ECO:0000313" key="2">
    <source>
        <dbReference type="EMBL" id="KAK8836366.1"/>
    </source>
</evidence>
<dbReference type="Pfam" id="PF08238">
    <property type="entry name" value="Sel1"/>
    <property type="match status" value="2"/>
</dbReference>
<dbReference type="Gene3D" id="1.25.40.10">
    <property type="entry name" value="Tetratricopeptide repeat domain"/>
    <property type="match status" value="1"/>
</dbReference>
<protein>
    <recommendedName>
        <fullName evidence="4">Sel1 repeat family protein</fullName>
    </recommendedName>
</protein>
<proteinExistence type="inferred from homology"/>
<evidence type="ECO:0000256" key="1">
    <source>
        <dbReference type="ARBA" id="ARBA00038101"/>
    </source>
</evidence>
<comment type="caution">
    <text evidence="2">The sequence shown here is derived from an EMBL/GenBank/DDBJ whole genome shotgun (WGS) entry which is preliminary data.</text>
</comment>
<evidence type="ECO:0000313" key="3">
    <source>
        <dbReference type="Proteomes" id="UP001470230"/>
    </source>
</evidence>
<dbReference type="SUPFAM" id="SSF81901">
    <property type="entry name" value="HCP-like"/>
    <property type="match status" value="1"/>
</dbReference>
<sequence>MLYAEIKACGIGIPRNYYESARYFKKAADKGNADGMYFCSVHLSCGKGVPANQKMANMYLKHAASKGQLNAIEKLNNQKCITS</sequence>
<gene>
    <name evidence="2" type="ORF">M9Y10_039709</name>
</gene>
<evidence type="ECO:0008006" key="4">
    <source>
        <dbReference type="Google" id="ProtNLM"/>
    </source>
</evidence>
<keyword evidence="3" id="KW-1185">Reference proteome</keyword>
<name>A0ABR2GR50_9EUKA</name>
<comment type="similarity">
    <text evidence="1">Belongs to the sel-1 family.</text>
</comment>
<dbReference type="PANTHER" id="PTHR11102:SF160">
    <property type="entry name" value="ERAD-ASSOCIATED E3 UBIQUITIN-PROTEIN LIGASE COMPONENT HRD3"/>
    <property type="match status" value="1"/>
</dbReference>
<dbReference type="SMART" id="SM00671">
    <property type="entry name" value="SEL1"/>
    <property type="match status" value="2"/>
</dbReference>
<reference evidence="2 3" key="1">
    <citation type="submission" date="2024-04" db="EMBL/GenBank/DDBJ databases">
        <title>Tritrichomonas musculus Genome.</title>
        <authorList>
            <person name="Alves-Ferreira E."/>
            <person name="Grigg M."/>
            <person name="Lorenzi H."/>
            <person name="Galac M."/>
        </authorList>
    </citation>
    <scope>NUCLEOTIDE SEQUENCE [LARGE SCALE GENOMIC DNA]</scope>
    <source>
        <strain evidence="2 3">EAF2021</strain>
    </source>
</reference>
<dbReference type="EMBL" id="JAPFFF010000066">
    <property type="protein sequence ID" value="KAK8836366.1"/>
    <property type="molecule type" value="Genomic_DNA"/>
</dbReference>
<accession>A0ABR2GR50</accession>